<dbReference type="STRING" id="1120923.SAMN02746095_03646"/>
<dbReference type="OrthoDB" id="9809462at2"/>
<dbReference type="SUPFAM" id="SSF54909">
    <property type="entry name" value="Dimeric alpha+beta barrel"/>
    <property type="match status" value="1"/>
</dbReference>
<protein>
    <submittedName>
        <fullName evidence="5">Transcriptional regulator AsnC</fullName>
    </submittedName>
</protein>
<sequence>MDEIDHRLITLLRHNGRASISELAAELGLSRATVRTRMARLEQAGTILGYTAILKAGVVAQKVRGVMMIEVEGYAADRVVRSLSGFPEVTAIHSTNGRWDLIVELGTETLEDLDVVLRRIRLIQGINNSETNLLLATPRATRPGL</sequence>
<dbReference type="GO" id="GO:0043565">
    <property type="term" value="F:sequence-specific DNA binding"/>
    <property type="evidence" value="ECO:0007669"/>
    <property type="project" value="InterPro"/>
</dbReference>
<organism evidence="5 6">
    <name type="scientific">Acidocella aminolytica 101 = DSM 11237</name>
    <dbReference type="NCBI Taxonomy" id="1120923"/>
    <lineage>
        <taxon>Bacteria</taxon>
        <taxon>Pseudomonadati</taxon>
        <taxon>Pseudomonadota</taxon>
        <taxon>Alphaproteobacteria</taxon>
        <taxon>Acetobacterales</taxon>
        <taxon>Acidocellaceae</taxon>
        <taxon>Acidocella</taxon>
    </lineage>
</organism>
<dbReference type="InterPro" id="IPR019888">
    <property type="entry name" value="Tscrpt_reg_AsnC-like"/>
</dbReference>
<dbReference type="Pfam" id="PF13404">
    <property type="entry name" value="HTH_AsnC-type"/>
    <property type="match status" value="1"/>
</dbReference>
<dbReference type="PANTHER" id="PTHR30154">
    <property type="entry name" value="LEUCINE-RESPONSIVE REGULATORY PROTEIN"/>
    <property type="match status" value="1"/>
</dbReference>
<dbReference type="InterPro" id="IPR011008">
    <property type="entry name" value="Dimeric_a/b-barrel"/>
</dbReference>
<dbReference type="PRINTS" id="PR00033">
    <property type="entry name" value="HTHASNC"/>
</dbReference>
<dbReference type="InterPro" id="IPR019887">
    <property type="entry name" value="Tscrpt_reg_AsnC/Lrp_C"/>
</dbReference>
<dbReference type="InterPro" id="IPR000485">
    <property type="entry name" value="AsnC-type_HTH_dom"/>
</dbReference>
<dbReference type="Proteomes" id="UP000032668">
    <property type="component" value="Unassembled WGS sequence"/>
</dbReference>
<dbReference type="GO" id="GO:0006355">
    <property type="term" value="P:regulation of DNA-templated transcription"/>
    <property type="evidence" value="ECO:0007669"/>
    <property type="project" value="UniProtKB-ARBA"/>
</dbReference>
<dbReference type="Gene3D" id="3.30.70.920">
    <property type="match status" value="1"/>
</dbReference>
<reference evidence="5 6" key="1">
    <citation type="submission" date="2012-11" db="EMBL/GenBank/DDBJ databases">
        <title>Whole genome sequence of Acidocella aminolytica 101 = DSM 11237.</title>
        <authorList>
            <person name="Azuma Y."/>
            <person name="Higashiura N."/>
            <person name="Hirakawa H."/>
            <person name="Matsushita K."/>
        </authorList>
    </citation>
    <scope>NUCLEOTIDE SEQUENCE [LARGE SCALE GENOMIC DNA]</scope>
    <source>
        <strain evidence="6">101 / DSM 11237</strain>
    </source>
</reference>
<proteinExistence type="predicted"/>
<keyword evidence="6" id="KW-1185">Reference proteome</keyword>
<keyword evidence="2" id="KW-0238">DNA-binding</keyword>
<dbReference type="PROSITE" id="PS50956">
    <property type="entry name" value="HTH_ASNC_2"/>
    <property type="match status" value="1"/>
</dbReference>
<evidence type="ECO:0000256" key="1">
    <source>
        <dbReference type="ARBA" id="ARBA00023015"/>
    </source>
</evidence>
<dbReference type="EMBL" id="BANC01000029">
    <property type="protein sequence ID" value="GAN79754.1"/>
    <property type="molecule type" value="Genomic_DNA"/>
</dbReference>
<dbReference type="SMART" id="SM00344">
    <property type="entry name" value="HTH_ASNC"/>
    <property type="match status" value="1"/>
</dbReference>
<accession>A0A0D6PFX7</accession>
<dbReference type="PANTHER" id="PTHR30154:SF34">
    <property type="entry name" value="TRANSCRIPTIONAL REGULATOR AZLB"/>
    <property type="match status" value="1"/>
</dbReference>
<feature type="domain" description="HTH asnC-type" evidence="4">
    <location>
        <begin position="1"/>
        <end position="75"/>
    </location>
</feature>
<name>A0A0D6PFX7_9PROT</name>
<dbReference type="Pfam" id="PF01037">
    <property type="entry name" value="AsnC_trans_reg"/>
    <property type="match status" value="1"/>
</dbReference>
<evidence type="ECO:0000259" key="4">
    <source>
        <dbReference type="PROSITE" id="PS50956"/>
    </source>
</evidence>
<dbReference type="SUPFAM" id="SSF46785">
    <property type="entry name" value="Winged helix' DNA-binding domain"/>
    <property type="match status" value="1"/>
</dbReference>
<dbReference type="InterPro" id="IPR036390">
    <property type="entry name" value="WH_DNA-bd_sf"/>
</dbReference>
<gene>
    <name evidence="5" type="ORF">Aam_029_002</name>
</gene>
<evidence type="ECO:0000313" key="6">
    <source>
        <dbReference type="Proteomes" id="UP000032668"/>
    </source>
</evidence>
<evidence type="ECO:0000313" key="5">
    <source>
        <dbReference type="EMBL" id="GAN79754.1"/>
    </source>
</evidence>
<dbReference type="GO" id="GO:0005829">
    <property type="term" value="C:cytosol"/>
    <property type="evidence" value="ECO:0007669"/>
    <property type="project" value="TreeGrafter"/>
</dbReference>
<dbReference type="GO" id="GO:0043200">
    <property type="term" value="P:response to amino acid"/>
    <property type="evidence" value="ECO:0007669"/>
    <property type="project" value="TreeGrafter"/>
</dbReference>
<dbReference type="InterPro" id="IPR036388">
    <property type="entry name" value="WH-like_DNA-bd_sf"/>
</dbReference>
<dbReference type="InterPro" id="IPR011991">
    <property type="entry name" value="ArsR-like_HTH"/>
</dbReference>
<dbReference type="RefSeq" id="WP_048878198.1">
    <property type="nucleotide sequence ID" value="NZ_BANC01000029.1"/>
</dbReference>
<dbReference type="Gene3D" id="1.10.10.10">
    <property type="entry name" value="Winged helix-like DNA-binding domain superfamily/Winged helix DNA-binding domain"/>
    <property type="match status" value="1"/>
</dbReference>
<dbReference type="CDD" id="cd00090">
    <property type="entry name" value="HTH_ARSR"/>
    <property type="match status" value="1"/>
</dbReference>
<keyword evidence="3" id="KW-0804">Transcription</keyword>
<dbReference type="AlphaFoldDB" id="A0A0D6PFX7"/>
<evidence type="ECO:0000256" key="3">
    <source>
        <dbReference type="ARBA" id="ARBA00023163"/>
    </source>
</evidence>
<keyword evidence="1" id="KW-0805">Transcription regulation</keyword>
<comment type="caution">
    <text evidence="5">The sequence shown here is derived from an EMBL/GenBank/DDBJ whole genome shotgun (WGS) entry which is preliminary data.</text>
</comment>
<evidence type="ECO:0000256" key="2">
    <source>
        <dbReference type="ARBA" id="ARBA00023125"/>
    </source>
</evidence>